<dbReference type="HOGENOM" id="CLU_2437477_0_0_5"/>
<dbReference type="KEGG" id="msl:Msil_2754"/>
<keyword evidence="2" id="KW-1185">Reference proteome</keyword>
<dbReference type="AlphaFoldDB" id="B8ERX7"/>
<gene>
    <name evidence="1" type="ordered locus">Msil_2754</name>
</gene>
<proteinExistence type="predicted"/>
<name>B8ERX7_METSB</name>
<organism evidence="1 2">
    <name type="scientific">Methylocella silvestris (strain DSM 15510 / CIP 108128 / LMG 27833 / NCIMB 13906 / BL2)</name>
    <dbReference type="NCBI Taxonomy" id="395965"/>
    <lineage>
        <taxon>Bacteria</taxon>
        <taxon>Pseudomonadati</taxon>
        <taxon>Pseudomonadota</taxon>
        <taxon>Alphaproteobacteria</taxon>
        <taxon>Hyphomicrobiales</taxon>
        <taxon>Beijerinckiaceae</taxon>
        <taxon>Methylocella</taxon>
    </lineage>
</organism>
<accession>B8ERX7</accession>
<evidence type="ECO:0000313" key="1">
    <source>
        <dbReference type="EMBL" id="ACK51675.1"/>
    </source>
</evidence>
<dbReference type="RefSeq" id="WP_012591744.1">
    <property type="nucleotide sequence ID" value="NC_011666.1"/>
</dbReference>
<protein>
    <submittedName>
        <fullName evidence="1">Uncharacterized protein</fullName>
    </submittedName>
</protein>
<dbReference type="EMBL" id="CP001280">
    <property type="protein sequence ID" value="ACK51675.1"/>
    <property type="molecule type" value="Genomic_DNA"/>
</dbReference>
<reference evidence="1 2" key="1">
    <citation type="journal article" date="2010" name="J. Bacteriol.">
        <title>Complete genome sequence of the aerobic facultative methanotroph Methylocella silvestris BL2.</title>
        <authorList>
            <person name="Chen Y."/>
            <person name="Crombie A."/>
            <person name="Rahman M.T."/>
            <person name="Dedysh S.N."/>
            <person name="Liesack W."/>
            <person name="Stott M.B."/>
            <person name="Alam M."/>
            <person name="Theisen A.R."/>
            <person name="Murrell J.C."/>
            <person name="Dunfield P.F."/>
        </authorList>
    </citation>
    <scope>NUCLEOTIDE SEQUENCE [LARGE SCALE GENOMIC DNA]</scope>
    <source>
        <strain evidence="2">DSM 15510 / CIP 108128 / LMG 27833 / NCIMB 13906 / BL2</strain>
    </source>
</reference>
<sequence length="90" mass="9380">MAASIAGAAIMEAPIVAASIAGLFIEGASIVEERIARASTVGVSIAEALITEAPIVEAMCVVVFTLHHSADMRPTRLAIETISFDARRQT</sequence>
<dbReference type="Proteomes" id="UP000002257">
    <property type="component" value="Chromosome"/>
</dbReference>
<evidence type="ECO:0000313" key="2">
    <source>
        <dbReference type="Proteomes" id="UP000002257"/>
    </source>
</evidence>